<protein>
    <submittedName>
        <fullName evidence="3">Outer membrane beta-barrel protein</fullName>
    </submittedName>
</protein>
<name>A0ABT6YFQ2_9BACT</name>
<feature type="signal peptide" evidence="1">
    <location>
        <begin position="1"/>
        <end position="19"/>
    </location>
</feature>
<dbReference type="SUPFAM" id="SSF56935">
    <property type="entry name" value="Porins"/>
    <property type="match status" value="1"/>
</dbReference>
<accession>A0ABT6YFQ2</accession>
<dbReference type="InterPro" id="IPR008969">
    <property type="entry name" value="CarboxyPept-like_regulatory"/>
</dbReference>
<gene>
    <name evidence="3" type="ORF">QM524_22375</name>
</gene>
<evidence type="ECO:0000256" key="1">
    <source>
        <dbReference type="SAM" id="SignalP"/>
    </source>
</evidence>
<dbReference type="InterPro" id="IPR041700">
    <property type="entry name" value="OMP_b-brl_3"/>
</dbReference>
<organism evidence="3 4">
    <name type="scientific">Flectobacillus roseus</name>
    <dbReference type="NCBI Taxonomy" id="502259"/>
    <lineage>
        <taxon>Bacteria</taxon>
        <taxon>Pseudomonadati</taxon>
        <taxon>Bacteroidota</taxon>
        <taxon>Cytophagia</taxon>
        <taxon>Cytophagales</taxon>
        <taxon>Flectobacillaceae</taxon>
        <taxon>Flectobacillus</taxon>
    </lineage>
</organism>
<proteinExistence type="predicted"/>
<dbReference type="Pfam" id="PF14905">
    <property type="entry name" value="OMP_b-brl_3"/>
    <property type="match status" value="1"/>
</dbReference>
<dbReference type="SUPFAM" id="SSF49464">
    <property type="entry name" value="Carboxypeptidase regulatory domain-like"/>
    <property type="match status" value="1"/>
</dbReference>
<evidence type="ECO:0000313" key="4">
    <source>
        <dbReference type="Proteomes" id="UP001236507"/>
    </source>
</evidence>
<comment type="caution">
    <text evidence="3">The sequence shown here is derived from an EMBL/GenBank/DDBJ whole genome shotgun (WGS) entry which is preliminary data.</text>
</comment>
<sequence>MKKIIPLLLSFLCAVASLAQTGSIQGKIVGSDQKPLAMATLTVFLAKDTSIVSYRISNESGEFKFSNLPINVPLRLLATYVGNEAYRQSFTLTSQNPSVKLDVIKMQMTSKSLDEVIVTAERPPITVKNDTIEFNANSFKTLPNALVEDLLKKLPGVRVDADGNITMNGKPVNKILVDGKSFFGDDPKMATRNLPANAIDKIQAVDDKEQALLNGDNNTSNVGKVINITLKKGYKKSAFGKVYAGGGTQDVYELGGIMNIFRDTLQVSVLGYSNNLNRPGFSYSELMNNGGLRRSNSNRTSSSTRINNGMNGSMVDINGVNFGGNTNFGIATSNGGGFNINHAPSNKKSFYLQYYFGEVRNRISTDRLAELYNGDTIISNHRQTNVLTKNYGHSVGGGFKIKTDSVTTLNFNAGYTAGLVREAPNVLISSENNYLGSQSMGAINQSNATNNVNYNHTFYLLRTGKTNSKRLMSIVQSLNLGNNTSDNMTNSTLNYYYPSRYDSLQNQLRQVRVPQTFGSFSISFYEPIHKYFTLRFTNRYSFTQVKNTTNLWYSSPLGDSYSVLNPLLSGTFERQQHEVFFAQKLAFQYKKLTLIAGIDETLLRSKLHTSAETEGIERNIQKLNPNLNITFDNLTLTYNKSYNLPSYSYLLPVFDNSNPYYVAKGNPRLLPTSTAEWMLSYNYNNQTKNINIWWYSSFQQRDNDIIQNITIDKQGIQTSSPVNADGTRNLYMNLNINKDFKLGEKNKLTLSAGGYYSINRSKMIFNADTSWQTTNQLSNWYGINFYYKDKIEWNNSYSPDFNFTSYSSPNFTGLKATLHNFNTNLVIRWTKNLILENNVIYLYNSNLTGANKTTVRWNAAINYNFMKDQRATIKLSAYDILNQNSNIVRLIASQNTLTYNRGNLLPRYFMMTLTYNIKQMPRK</sequence>
<dbReference type="InterPro" id="IPR037066">
    <property type="entry name" value="Plug_dom_sf"/>
</dbReference>
<keyword evidence="4" id="KW-1185">Reference proteome</keyword>
<evidence type="ECO:0000259" key="2">
    <source>
        <dbReference type="Pfam" id="PF14905"/>
    </source>
</evidence>
<reference evidence="3 4" key="1">
    <citation type="submission" date="2023-05" db="EMBL/GenBank/DDBJ databases">
        <title>Novel species of genus Flectobacillus isolated from stream in China.</title>
        <authorList>
            <person name="Lu H."/>
        </authorList>
    </citation>
    <scope>NUCLEOTIDE SEQUENCE [LARGE SCALE GENOMIC DNA]</scope>
    <source>
        <strain evidence="3 4">KCTC 42575</strain>
    </source>
</reference>
<feature type="domain" description="Outer membrane protein beta-barrel" evidence="2">
    <location>
        <begin position="478"/>
        <end position="915"/>
    </location>
</feature>
<evidence type="ECO:0000313" key="3">
    <source>
        <dbReference type="EMBL" id="MDI9861986.1"/>
    </source>
</evidence>
<keyword evidence="1" id="KW-0732">Signal</keyword>
<dbReference type="Proteomes" id="UP001236507">
    <property type="component" value="Unassembled WGS sequence"/>
</dbReference>
<dbReference type="RefSeq" id="WP_283346318.1">
    <property type="nucleotide sequence ID" value="NZ_JASHIF010000024.1"/>
</dbReference>
<dbReference type="EMBL" id="JASHIF010000024">
    <property type="protein sequence ID" value="MDI9861986.1"/>
    <property type="molecule type" value="Genomic_DNA"/>
</dbReference>
<dbReference type="Gene3D" id="2.170.130.10">
    <property type="entry name" value="TonB-dependent receptor, plug domain"/>
    <property type="match status" value="1"/>
</dbReference>
<feature type="chain" id="PRO_5047413180" evidence="1">
    <location>
        <begin position="20"/>
        <end position="923"/>
    </location>
</feature>